<accession>A0A381PDC8</accession>
<dbReference type="EMBL" id="UINC01000948">
    <property type="protein sequence ID" value="SUZ64992.1"/>
    <property type="molecule type" value="Genomic_DNA"/>
</dbReference>
<reference evidence="2" key="1">
    <citation type="submission" date="2018-05" db="EMBL/GenBank/DDBJ databases">
        <authorList>
            <person name="Lanie J.A."/>
            <person name="Ng W.-L."/>
            <person name="Kazmierczak K.M."/>
            <person name="Andrzejewski T.M."/>
            <person name="Davidsen T.M."/>
            <person name="Wayne K.J."/>
            <person name="Tettelin H."/>
            <person name="Glass J.I."/>
            <person name="Rusch D."/>
            <person name="Podicherti R."/>
            <person name="Tsui H.-C.T."/>
            <person name="Winkler M.E."/>
        </authorList>
    </citation>
    <scope>NUCLEOTIDE SEQUENCE</scope>
</reference>
<evidence type="ECO:0000313" key="2">
    <source>
        <dbReference type="EMBL" id="SUZ64992.1"/>
    </source>
</evidence>
<protein>
    <submittedName>
        <fullName evidence="2">Uncharacterized protein</fullName>
    </submittedName>
</protein>
<feature type="compositionally biased region" description="Polar residues" evidence="1">
    <location>
        <begin position="185"/>
        <end position="231"/>
    </location>
</feature>
<name>A0A381PDC8_9ZZZZ</name>
<dbReference type="AlphaFoldDB" id="A0A381PDC8"/>
<feature type="compositionally biased region" description="Polar residues" evidence="1">
    <location>
        <begin position="162"/>
        <end position="174"/>
    </location>
</feature>
<sequence>MGMSLILGSAIMVAGPVMAGCSTGVSADEWAATEGAIGRINMEAVQEAFEKSKSVEEFEKRLNEIYEGDGIVLIRAKEEGGKRTIEAFEDLDRNGELEPGRDDLLFAITNENGSNELRGNGANRHYSAFGGGGNFLFTYLIFSSMTRGGYGYYTPRSRVPQMETNRTNYRNSPAYSGGPGGGQIGKNSQYYSKQSSANRSSYSNAGRQLSPARQSYIGNQKSSGAFKSSRTGVRSSFGKSGGRSGGMRGAGGGQVIIGNLR</sequence>
<gene>
    <name evidence="2" type="ORF">METZ01_LOCUS17846</name>
</gene>
<organism evidence="2">
    <name type="scientific">marine metagenome</name>
    <dbReference type="NCBI Taxonomy" id="408172"/>
    <lineage>
        <taxon>unclassified sequences</taxon>
        <taxon>metagenomes</taxon>
        <taxon>ecological metagenomes</taxon>
    </lineage>
</organism>
<evidence type="ECO:0000256" key="1">
    <source>
        <dbReference type="SAM" id="MobiDB-lite"/>
    </source>
</evidence>
<feature type="region of interest" description="Disordered" evidence="1">
    <location>
        <begin position="161"/>
        <end position="261"/>
    </location>
</feature>
<proteinExistence type="predicted"/>
<feature type="compositionally biased region" description="Gly residues" evidence="1">
    <location>
        <begin position="239"/>
        <end position="255"/>
    </location>
</feature>